<feature type="active site" description="Proton donor" evidence="13">
    <location>
        <position position="119"/>
    </location>
</feature>
<evidence type="ECO:0000256" key="3">
    <source>
        <dbReference type="ARBA" id="ARBA00022490"/>
    </source>
</evidence>
<dbReference type="InterPro" id="IPR036968">
    <property type="entry name" value="Enolpyruvate_Tfrase_sf"/>
</dbReference>
<dbReference type="InterPro" id="IPR001986">
    <property type="entry name" value="Enolpyruvate_Tfrase_dom"/>
</dbReference>
<comment type="caution">
    <text evidence="15">The sequence shown here is derived from an EMBL/GenBank/DDBJ whole genome shotgun (WGS) entry which is preliminary data.</text>
</comment>
<evidence type="ECO:0000313" key="16">
    <source>
        <dbReference type="Proteomes" id="UP001597519"/>
    </source>
</evidence>
<evidence type="ECO:0000256" key="11">
    <source>
        <dbReference type="ARBA" id="ARBA00038367"/>
    </source>
</evidence>
<dbReference type="SUPFAM" id="SSF55205">
    <property type="entry name" value="EPT/RTPC-like"/>
    <property type="match status" value="1"/>
</dbReference>
<dbReference type="PANTHER" id="PTHR43783">
    <property type="entry name" value="UDP-N-ACETYLGLUCOSAMINE 1-CARBOXYVINYLTRANSFERASE"/>
    <property type="match status" value="1"/>
</dbReference>
<dbReference type="Proteomes" id="UP001597519">
    <property type="component" value="Unassembled WGS sequence"/>
</dbReference>
<dbReference type="InterPro" id="IPR050068">
    <property type="entry name" value="MurA_subfamily"/>
</dbReference>
<feature type="binding site" evidence="13">
    <location>
        <position position="95"/>
    </location>
    <ligand>
        <name>UDP-N-acetyl-alpha-D-glucosamine</name>
        <dbReference type="ChEBI" id="CHEBI:57705"/>
    </ligand>
</feature>
<dbReference type="EC" id="2.5.1.7" evidence="13"/>
<dbReference type="InterPro" id="IPR005750">
    <property type="entry name" value="UDP_GlcNAc_COvinyl_MurA"/>
</dbReference>
<comment type="function">
    <text evidence="13">Cell wall formation. Adds enolpyruvyl to UDP-N-acetylglucosamine.</text>
</comment>
<dbReference type="RefSeq" id="WP_377773912.1">
    <property type="nucleotide sequence ID" value="NZ_JBHUOQ010000003.1"/>
</dbReference>
<dbReference type="InterPro" id="IPR013792">
    <property type="entry name" value="RNA3'P_cycl/enolpyr_Trfase_a/b"/>
</dbReference>
<evidence type="ECO:0000256" key="5">
    <source>
        <dbReference type="ARBA" id="ARBA00022679"/>
    </source>
</evidence>
<feature type="domain" description="Enolpyruvate transferase" evidence="14">
    <location>
        <begin position="8"/>
        <end position="407"/>
    </location>
</feature>
<dbReference type="EMBL" id="JBHUOQ010000003">
    <property type="protein sequence ID" value="MFD2830665.1"/>
    <property type="molecule type" value="Genomic_DNA"/>
</dbReference>
<keyword evidence="5 13" id="KW-0808">Transferase</keyword>
<keyword evidence="6 13" id="KW-0133">Cell shape</keyword>
<sequence length="424" mass="45305">MSKEVIKVKGGQTLTGQVDISGAKNSAVALIPASLMASEGKVVLEGLPEISDVKTLMSLLNDLNIKTALDDTTLEVDASEAENMPLPNTKVQSLRASYYMMGAMLARFKKCVIGLPGGCPLGPRPIDQHIKGFEALGAEVTNEHGAMYLVAEKLKGAKIFFDVVSVGATINLMIAASCAEGKTILENVAKEPEIVDVASLLNKMGADIKGAGTDTIKINGVEKLHGTRHSIIPDRIEAGTYMIVGAAAGKNFTVNNIIPTHMESLSSKLEEAGVHIDMGDDYVVISSPESYNAVSVKTQVYPGFATDLQQPLTPLLFMAEGVSKVSETIYPARFRHVDELKRMDGMIEKKSGSALIYPSTLKGADVYASDLRAGACLLISGLIAEGVTTIHNVNHIDRGYSDIVKKLSSLGADIWRETIEDEDI</sequence>
<keyword evidence="10 13" id="KW-0670">Pyruvate</keyword>
<dbReference type="NCBIfam" id="NF006873">
    <property type="entry name" value="PRK09369.1"/>
    <property type="match status" value="1"/>
</dbReference>
<evidence type="ECO:0000256" key="6">
    <source>
        <dbReference type="ARBA" id="ARBA00022960"/>
    </source>
</evidence>
<evidence type="ECO:0000259" key="14">
    <source>
        <dbReference type="Pfam" id="PF00275"/>
    </source>
</evidence>
<dbReference type="HAMAP" id="MF_00111">
    <property type="entry name" value="MurA"/>
    <property type="match status" value="1"/>
</dbReference>
<keyword evidence="9 13" id="KW-0961">Cell wall biogenesis/degradation</keyword>
<dbReference type="NCBIfam" id="TIGR01072">
    <property type="entry name" value="murA"/>
    <property type="match status" value="1"/>
</dbReference>
<reference evidence="16" key="1">
    <citation type="journal article" date="2019" name="Int. J. Syst. Evol. Microbiol.">
        <title>The Global Catalogue of Microorganisms (GCM) 10K type strain sequencing project: providing services to taxonomists for standard genome sequencing and annotation.</title>
        <authorList>
            <consortium name="The Broad Institute Genomics Platform"/>
            <consortium name="The Broad Institute Genome Sequencing Center for Infectious Disease"/>
            <person name="Wu L."/>
            <person name="Ma J."/>
        </authorList>
    </citation>
    <scope>NUCLEOTIDE SEQUENCE [LARGE SCALE GENOMIC DNA]</scope>
    <source>
        <strain evidence="16">KCTC 33575</strain>
    </source>
</reference>
<feature type="modified residue" description="2-(S-cysteinyl)pyruvic acid O-phosphothioketal" evidence="13">
    <location>
        <position position="119"/>
    </location>
</feature>
<proteinExistence type="inferred from homology"/>
<dbReference type="CDD" id="cd01555">
    <property type="entry name" value="UdpNAET"/>
    <property type="match status" value="1"/>
</dbReference>
<keyword evidence="7 13" id="KW-0573">Peptidoglycan synthesis</keyword>
<keyword evidence="3 13" id="KW-0963">Cytoplasm</keyword>
<feature type="binding site" evidence="13">
    <location>
        <begin position="124"/>
        <end position="128"/>
    </location>
    <ligand>
        <name>UDP-N-acetyl-alpha-D-glucosamine</name>
        <dbReference type="ChEBI" id="CHEBI:57705"/>
    </ligand>
</feature>
<comment type="pathway">
    <text evidence="2 13">Cell wall biogenesis; peptidoglycan biosynthesis.</text>
</comment>
<dbReference type="GO" id="GO:0008760">
    <property type="term" value="F:UDP-N-acetylglucosamine 1-carboxyvinyltransferase activity"/>
    <property type="evidence" value="ECO:0007669"/>
    <property type="project" value="UniProtKB-EC"/>
</dbReference>
<keyword evidence="4 13" id="KW-0132">Cell division</keyword>
<evidence type="ECO:0000256" key="13">
    <source>
        <dbReference type="HAMAP-Rule" id="MF_00111"/>
    </source>
</evidence>
<comment type="similarity">
    <text evidence="11 13">Belongs to the EPSP synthase family. MurA subfamily.</text>
</comment>
<evidence type="ECO:0000256" key="2">
    <source>
        <dbReference type="ARBA" id="ARBA00004752"/>
    </source>
</evidence>
<evidence type="ECO:0000256" key="7">
    <source>
        <dbReference type="ARBA" id="ARBA00022984"/>
    </source>
</evidence>
<keyword evidence="16" id="KW-1185">Reference proteome</keyword>
<dbReference type="PANTHER" id="PTHR43783:SF2">
    <property type="entry name" value="UDP-N-ACETYLGLUCOSAMINE 1-CARBOXYVINYLTRANSFERASE 2"/>
    <property type="match status" value="1"/>
</dbReference>
<evidence type="ECO:0000256" key="8">
    <source>
        <dbReference type="ARBA" id="ARBA00023306"/>
    </source>
</evidence>
<feature type="binding site" evidence="13">
    <location>
        <position position="329"/>
    </location>
    <ligand>
        <name>UDP-N-acetyl-alpha-D-glucosamine</name>
        <dbReference type="ChEBI" id="CHEBI:57705"/>
    </ligand>
</feature>
<comment type="catalytic activity">
    <reaction evidence="12 13">
        <text>phosphoenolpyruvate + UDP-N-acetyl-alpha-D-glucosamine = UDP-N-acetyl-3-O-(1-carboxyvinyl)-alpha-D-glucosamine + phosphate</text>
        <dbReference type="Rhea" id="RHEA:18681"/>
        <dbReference type="ChEBI" id="CHEBI:43474"/>
        <dbReference type="ChEBI" id="CHEBI:57705"/>
        <dbReference type="ChEBI" id="CHEBI:58702"/>
        <dbReference type="ChEBI" id="CHEBI:68483"/>
        <dbReference type="EC" id="2.5.1.7"/>
    </reaction>
</comment>
<evidence type="ECO:0000256" key="12">
    <source>
        <dbReference type="ARBA" id="ARBA00047527"/>
    </source>
</evidence>
<keyword evidence="8 13" id="KW-0131">Cell cycle</keyword>
<feature type="binding site" evidence="13">
    <location>
        <position position="307"/>
    </location>
    <ligand>
        <name>UDP-N-acetyl-alpha-D-glucosamine</name>
        <dbReference type="ChEBI" id="CHEBI:57705"/>
    </ligand>
</feature>
<comment type="subcellular location">
    <subcellularLocation>
        <location evidence="1 13">Cytoplasm</location>
    </subcellularLocation>
</comment>
<evidence type="ECO:0000256" key="9">
    <source>
        <dbReference type="ARBA" id="ARBA00023316"/>
    </source>
</evidence>
<organism evidence="15 16">
    <name type="scientific">Corticicoccus populi</name>
    <dbReference type="NCBI Taxonomy" id="1812821"/>
    <lineage>
        <taxon>Bacteria</taxon>
        <taxon>Bacillati</taxon>
        <taxon>Bacillota</taxon>
        <taxon>Bacilli</taxon>
        <taxon>Bacillales</taxon>
        <taxon>Staphylococcaceae</taxon>
        <taxon>Corticicoccus</taxon>
    </lineage>
</organism>
<dbReference type="Pfam" id="PF00275">
    <property type="entry name" value="EPSP_synthase"/>
    <property type="match status" value="1"/>
</dbReference>
<gene>
    <name evidence="13" type="primary">murA</name>
    <name evidence="15" type="ORF">ACFSX4_09335</name>
</gene>
<evidence type="ECO:0000313" key="15">
    <source>
        <dbReference type="EMBL" id="MFD2830665.1"/>
    </source>
</evidence>
<protein>
    <recommendedName>
        <fullName evidence="13">UDP-N-acetylglucosamine 1-carboxyvinyltransferase</fullName>
        <ecNumber evidence="13">2.5.1.7</ecNumber>
    </recommendedName>
    <alternativeName>
        <fullName evidence="13">Enoylpyruvate transferase</fullName>
    </alternativeName>
    <alternativeName>
        <fullName evidence="13">UDP-N-acetylglucosamine enolpyruvyl transferase</fullName>
        <shortName evidence="13">EPT</shortName>
    </alternativeName>
</protein>
<name>A0ABW5WXM4_9STAP</name>
<evidence type="ECO:0000256" key="4">
    <source>
        <dbReference type="ARBA" id="ARBA00022618"/>
    </source>
</evidence>
<accession>A0ABW5WXM4</accession>
<dbReference type="Gene3D" id="3.65.10.10">
    <property type="entry name" value="Enolpyruvate transferase domain"/>
    <property type="match status" value="2"/>
</dbReference>
<comment type="caution">
    <text evidence="13">Lacks conserved residue(s) required for the propagation of feature annotation.</text>
</comment>
<evidence type="ECO:0000256" key="1">
    <source>
        <dbReference type="ARBA" id="ARBA00004496"/>
    </source>
</evidence>
<evidence type="ECO:0000256" key="10">
    <source>
        <dbReference type="ARBA" id="ARBA00023317"/>
    </source>
</evidence>
<feature type="binding site" evidence="13">
    <location>
        <begin position="24"/>
        <end position="25"/>
    </location>
    <ligand>
        <name>phosphoenolpyruvate</name>
        <dbReference type="ChEBI" id="CHEBI:58702"/>
    </ligand>
</feature>
<dbReference type="NCBIfam" id="NF009470">
    <property type="entry name" value="PRK12830.1"/>
    <property type="match status" value="1"/>
</dbReference>